<sequence>MPRRIYVVRHCERIDNIDSKWRKKYPGFQDDNSPLSDRGRNIQAVELQKRFENIHLDHVLASPMDRTMETASILLGKKDILIKPEPGLVEVLYLCNDPPSFWKVDKLKEKFSKVDTNYNPIFKKFLMLKMDNSTATTSMKYSCLDCNFSSFTEHEIILHWSCFSHRIIIPPLNVDGNAMMKLEGTQKSNEISSMNDEKYYSNDIYCVENKENVCHMDFEVNKRNLKRKLSMDHNGFKKAKVFS</sequence>
<gene>
    <name evidence="1 3 4" type="ORF">SRAE_1000245000</name>
</gene>
<evidence type="ECO:0000313" key="2">
    <source>
        <dbReference type="Proteomes" id="UP000035682"/>
    </source>
</evidence>
<evidence type="ECO:0000313" key="1">
    <source>
        <dbReference type="EMBL" id="CEF64195.2"/>
    </source>
</evidence>
<dbReference type="WBParaSite" id="SRAE_1000245000.1">
    <property type="protein sequence ID" value="SRAE_1000245000.1"/>
    <property type="gene ID" value="WBGene00259065"/>
</dbReference>
<keyword evidence="2" id="KW-1185">Reference proteome</keyword>
<dbReference type="Gene3D" id="3.40.50.1240">
    <property type="entry name" value="Phosphoglycerate mutase-like"/>
    <property type="match status" value="1"/>
</dbReference>
<dbReference type="STRING" id="34506.A0A090L9Q1"/>
<dbReference type="InterPro" id="IPR013078">
    <property type="entry name" value="His_Pase_superF_clade-1"/>
</dbReference>
<dbReference type="GeneID" id="36376560"/>
<evidence type="ECO:0000313" key="4">
    <source>
        <dbReference type="WormBase" id="SRAE_1000245000"/>
    </source>
</evidence>
<dbReference type="PANTHER" id="PTHR16469:SF27">
    <property type="entry name" value="UBIQUITIN-ASSOCIATED AND SH3 DOMAIN-CONTAINING BA-RELATED"/>
    <property type="match status" value="1"/>
</dbReference>
<dbReference type="Pfam" id="PF00300">
    <property type="entry name" value="His_Phos_1"/>
    <property type="match status" value="1"/>
</dbReference>
<dbReference type="WormBase" id="SRAE_1000245000">
    <property type="protein sequence ID" value="SRP00988"/>
    <property type="gene ID" value="WBGene00259065"/>
</dbReference>
<evidence type="ECO:0000313" key="3">
    <source>
        <dbReference type="WBParaSite" id="SRAE_1000245000.1"/>
    </source>
</evidence>
<dbReference type="InterPro" id="IPR051710">
    <property type="entry name" value="Phosphatase_SH3-domain"/>
</dbReference>
<dbReference type="EMBL" id="LN609528">
    <property type="protein sequence ID" value="CEF64195.2"/>
    <property type="molecule type" value="Genomic_DNA"/>
</dbReference>
<organism evidence="1">
    <name type="scientific">Strongyloides ratti</name>
    <name type="common">Parasitic roundworm</name>
    <dbReference type="NCBI Taxonomy" id="34506"/>
    <lineage>
        <taxon>Eukaryota</taxon>
        <taxon>Metazoa</taxon>
        <taxon>Ecdysozoa</taxon>
        <taxon>Nematoda</taxon>
        <taxon>Chromadorea</taxon>
        <taxon>Rhabditida</taxon>
        <taxon>Tylenchina</taxon>
        <taxon>Panagrolaimomorpha</taxon>
        <taxon>Strongyloidoidea</taxon>
        <taxon>Strongyloididae</taxon>
        <taxon>Strongyloides</taxon>
    </lineage>
</organism>
<proteinExistence type="predicted"/>
<name>A0A090L9Q1_STRRB</name>
<dbReference type="OrthoDB" id="414418at2759"/>
<dbReference type="RefSeq" id="XP_024503396.1">
    <property type="nucleotide sequence ID" value="XM_024649527.1"/>
</dbReference>
<dbReference type="SUPFAM" id="SSF53254">
    <property type="entry name" value="Phosphoglycerate mutase-like"/>
    <property type="match status" value="1"/>
</dbReference>
<reference evidence="3" key="2">
    <citation type="submission" date="2020-12" db="UniProtKB">
        <authorList>
            <consortium name="WormBaseParasite"/>
        </authorList>
    </citation>
    <scope>IDENTIFICATION</scope>
</reference>
<dbReference type="Proteomes" id="UP000035682">
    <property type="component" value="Unplaced"/>
</dbReference>
<dbReference type="CTD" id="36376560"/>
<dbReference type="GO" id="GO:0016791">
    <property type="term" value="F:phosphatase activity"/>
    <property type="evidence" value="ECO:0007669"/>
    <property type="project" value="UniProtKB-ARBA"/>
</dbReference>
<accession>A0A090L9Q1</accession>
<protein>
    <submittedName>
        <fullName evidence="1 3">Histidine phosphatase superfamily, clade-1-containing protein</fullName>
    </submittedName>
</protein>
<dbReference type="AlphaFoldDB" id="A0A090L9Q1"/>
<dbReference type="InterPro" id="IPR029033">
    <property type="entry name" value="His_PPase_superfam"/>
</dbReference>
<reference evidence="1 2" key="1">
    <citation type="submission" date="2014-09" db="EMBL/GenBank/DDBJ databases">
        <authorList>
            <person name="Martin A.A."/>
        </authorList>
    </citation>
    <scope>NUCLEOTIDE SEQUENCE</scope>
    <source>
        <strain evidence="2">ED321</strain>
        <strain evidence="1">ED321 Heterogonic</strain>
    </source>
</reference>
<dbReference type="CDD" id="cd07067">
    <property type="entry name" value="HP_PGM_like"/>
    <property type="match status" value="1"/>
</dbReference>
<dbReference type="PANTHER" id="PTHR16469">
    <property type="entry name" value="UBIQUITIN-ASSOCIATED AND SH3 DOMAIN-CONTAINING BA-RELATED"/>
    <property type="match status" value="1"/>
</dbReference>